<name>A0ABU6Y8G8_9FABA</name>
<gene>
    <name evidence="1" type="ORF">PIB30_029583</name>
</gene>
<organism evidence="1 2">
    <name type="scientific">Stylosanthes scabra</name>
    <dbReference type="NCBI Taxonomy" id="79078"/>
    <lineage>
        <taxon>Eukaryota</taxon>
        <taxon>Viridiplantae</taxon>
        <taxon>Streptophyta</taxon>
        <taxon>Embryophyta</taxon>
        <taxon>Tracheophyta</taxon>
        <taxon>Spermatophyta</taxon>
        <taxon>Magnoliopsida</taxon>
        <taxon>eudicotyledons</taxon>
        <taxon>Gunneridae</taxon>
        <taxon>Pentapetalae</taxon>
        <taxon>rosids</taxon>
        <taxon>fabids</taxon>
        <taxon>Fabales</taxon>
        <taxon>Fabaceae</taxon>
        <taxon>Papilionoideae</taxon>
        <taxon>50 kb inversion clade</taxon>
        <taxon>dalbergioids sensu lato</taxon>
        <taxon>Dalbergieae</taxon>
        <taxon>Pterocarpus clade</taxon>
        <taxon>Stylosanthes</taxon>
    </lineage>
</organism>
<keyword evidence="2" id="KW-1185">Reference proteome</keyword>
<accession>A0ABU6Y8G8</accession>
<dbReference type="EMBL" id="JASCZI010241776">
    <property type="protein sequence ID" value="MED6206727.1"/>
    <property type="molecule type" value="Genomic_DNA"/>
</dbReference>
<dbReference type="Pfam" id="PF14009">
    <property type="entry name" value="PADRE"/>
    <property type="match status" value="1"/>
</dbReference>
<evidence type="ECO:0000313" key="1">
    <source>
        <dbReference type="EMBL" id="MED6206727.1"/>
    </source>
</evidence>
<sequence length="192" mass="21545">MGNCLVLHHENNMVRVMKSDGKILEYKPPIKVHQVLAQFSGHHAISQSLQPIHHLHPNTKLLKGHIFYLVPVSSPSLQSPSPRSSSKKKKVRFAEQEVVVMEEKGAKENSINTNDDDKNGVVRIKVVISKQKLLDMMMQKAEIISVDELLSLADHGGRVIEECHDNNNNNNHDNNNNGSIGWKPCLESIPEL</sequence>
<dbReference type="InterPro" id="IPR025322">
    <property type="entry name" value="PADRE_dom"/>
</dbReference>
<evidence type="ECO:0000313" key="2">
    <source>
        <dbReference type="Proteomes" id="UP001341840"/>
    </source>
</evidence>
<dbReference type="Proteomes" id="UP001341840">
    <property type="component" value="Unassembled WGS sequence"/>
</dbReference>
<dbReference type="PANTHER" id="PTHR33148">
    <property type="entry name" value="PLASTID MOVEMENT IMPAIRED PROTEIN-RELATED"/>
    <property type="match status" value="1"/>
</dbReference>
<proteinExistence type="predicted"/>
<dbReference type="PANTHER" id="PTHR33148:SF46">
    <property type="entry name" value="EMB|CAB85509.1"/>
    <property type="match status" value="1"/>
</dbReference>
<protein>
    <submittedName>
        <fullName evidence="1">Uncharacterized protein</fullName>
    </submittedName>
</protein>
<comment type="caution">
    <text evidence="1">The sequence shown here is derived from an EMBL/GenBank/DDBJ whole genome shotgun (WGS) entry which is preliminary data.</text>
</comment>
<reference evidence="1 2" key="1">
    <citation type="journal article" date="2023" name="Plants (Basel)">
        <title>Bridging the Gap: Combining Genomics and Transcriptomics Approaches to Understand Stylosanthes scabra, an Orphan Legume from the Brazilian Caatinga.</title>
        <authorList>
            <person name="Ferreira-Neto J.R.C."/>
            <person name="da Silva M.D."/>
            <person name="Binneck E."/>
            <person name="de Melo N.F."/>
            <person name="da Silva R.H."/>
            <person name="de Melo A.L.T.M."/>
            <person name="Pandolfi V."/>
            <person name="Bustamante F.O."/>
            <person name="Brasileiro-Vidal A.C."/>
            <person name="Benko-Iseppon A.M."/>
        </authorList>
    </citation>
    <scope>NUCLEOTIDE SEQUENCE [LARGE SCALE GENOMIC DNA]</scope>
    <source>
        <tissue evidence="1">Leaves</tissue>
    </source>
</reference>